<evidence type="ECO:0000256" key="4">
    <source>
        <dbReference type="ARBA" id="ARBA00022840"/>
    </source>
</evidence>
<dbReference type="Pfam" id="PF00005">
    <property type="entry name" value="ABC_tran"/>
    <property type="match status" value="1"/>
</dbReference>
<name>A0A537KDL9_9BACT</name>
<dbReference type="InterPro" id="IPR030660">
    <property type="entry name" value="ABC_branched_ATPase_LivF/BraG"/>
</dbReference>
<dbReference type="GO" id="GO:0016887">
    <property type="term" value="F:ATP hydrolysis activity"/>
    <property type="evidence" value="ECO:0007669"/>
    <property type="project" value="InterPro"/>
</dbReference>
<dbReference type="PANTHER" id="PTHR43820:SF4">
    <property type="entry name" value="HIGH-AFFINITY BRANCHED-CHAIN AMINO ACID TRANSPORT ATP-BINDING PROTEIN LIVF"/>
    <property type="match status" value="1"/>
</dbReference>
<proteinExistence type="inferred from homology"/>
<dbReference type="InterPro" id="IPR052156">
    <property type="entry name" value="BCAA_Transport_ATP-bd_LivF"/>
</dbReference>
<dbReference type="PROSITE" id="PS50893">
    <property type="entry name" value="ABC_TRANSPORTER_2"/>
    <property type="match status" value="1"/>
</dbReference>
<evidence type="ECO:0000256" key="3">
    <source>
        <dbReference type="ARBA" id="ARBA00022741"/>
    </source>
</evidence>
<dbReference type="SMART" id="SM00382">
    <property type="entry name" value="AAA"/>
    <property type="match status" value="1"/>
</dbReference>
<accession>A0A537KDL9</accession>
<dbReference type="GO" id="GO:0005524">
    <property type="term" value="F:ATP binding"/>
    <property type="evidence" value="ECO:0007669"/>
    <property type="project" value="UniProtKB-KW"/>
</dbReference>
<keyword evidence="2" id="KW-0813">Transport</keyword>
<dbReference type="Gene3D" id="3.40.50.300">
    <property type="entry name" value="P-loop containing nucleotide triphosphate hydrolases"/>
    <property type="match status" value="1"/>
</dbReference>
<keyword evidence="3" id="KW-0547">Nucleotide-binding</keyword>
<organism evidence="7 8">
    <name type="scientific">Candidatus Segetimicrobium genomatis</name>
    <dbReference type="NCBI Taxonomy" id="2569760"/>
    <lineage>
        <taxon>Bacteria</taxon>
        <taxon>Bacillati</taxon>
        <taxon>Candidatus Sysuimicrobiota</taxon>
        <taxon>Candidatus Sysuimicrobiia</taxon>
        <taxon>Candidatus Sysuimicrobiales</taxon>
        <taxon>Candidatus Segetimicrobiaceae</taxon>
        <taxon>Candidatus Segetimicrobium</taxon>
    </lineage>
</organism>
<evidence type="ECO:0000313" key="8">
    <source>
        <dbReference type="Proteomes" id="UP000318509"/>
    </source>
</evidence>
<comment type="caution">
    <text evidence="7">The sequence shown here is derived from an EMBL/GenBank/DDBJ whole genome shotgun (WGS) entry which is preliminary data.</text>
</comment>
<dbReference type="InterPro" id="IPR003439">
    <property type="entry name" value="ABC_transporter-like_ATP-bd"/>
</dbReference>
<feature type="domain" description="ABC transporter" evidence="6">
    <location>
        <begin position="13"/>
        <end position="245"/>
    </location>
</feature>
<evidence type="ECO:0000256" key="2">
    <source>
        <dbReference type="ARBA" id="ARBA00022448"/>
    </source>
</evidence>
<dbReference type="InterPro" id="IPR017871">
    <property type="entry name" value="ABC_transporter-like_CS"/>
</dbReference>
<dbReference type="GO" id="GO:0015807">
    <property type="term" value="P:L-amino acid transport"/>
    <property type="evidence" value="ECO:0007669"/>
    <property type="project" value="TreeGrafter"/>
</dbReference>
<dbReference type="EMBL" id="VBAK01000015">
    <property type="protein sequence ID" value="TMI93835.1"/>
    <property type="molecule type" value="Genomic_DNA"/>
</dbReference>
<evidence type="ECO:0000259" key="6">
    <source>
        <dbReference type="PROSITE" id="PS50893"/>
    </source>
</evidence>
<keyword evidence="5" id="KW-0029">Amino-acid transport</keyword>
<dbReference type="PIRSF" id="PIRSF039137">
    <property type="entry name" value="ABC_branched_ATPase"/>
    <property type="match status" value="1"/>
</dbReference>
<evidence type="ECO:0000256" key="5">
    <source>
        <dbReference type="ARBA" id="ARBA00022970"/>
    </source>
</evidence>
<sequence>MSSAPTSDGRPLLEFRDVDTYYGELHVLKRVNYEIRAGEIVCLLGGNASGKSTTMKTVLGIVRPARGTVLYRGEPINTVPTSERVRRGIAPVPEARRLFPKMTVYENLEMGAFTRTDPAAIQEDLERVYTLFPRVRERRGQLAGTLSGGEQQMVAIGRALMARPNLLCMDEPSMGLSPAFVEQVFEIIQAINRQGTTIFVVEQNANMALSIATRGYVLQTGQVVLSGTAKSLRENAMIREAYLGEIKTA</sequence>
<dbReference type="InterPro" id="IPR003593">
    <property type="entry name" value="AAA+_ATPase"/>
</dbReference>
<keyword evidence="4 7" id="KW-0067">ATP-binding</keyword>
<dbReference type="SUPFAM" id="SSF52540">
    <property type="entry name" value="P-loop containing nucleoside triphosphate hydrolases"/>
    <property type="match status" value="1"/>
</dbReference>
<dbReference type="AlphaFoldDB" id="A0A537KDL9"/>
<dbReference type="InterPro" id="IPR027417">
    <property type="entry name" value="P-loop_NTPase"/>
</dbReference>
<dbReference type="GO" id="GO:0015658">
    <property type="term" value="F:branched-chain amino acid transmembrane transporter activity"/>
    <property type="evidence" value="ECO:0007669"/>
    <property type="project" value="InterPro"/>
</dbReference>
<dbReference type="Proteomes" id="UP000318509">
    <property type="component" value="Unassembled WGS sequence"/>
</dbReference>
<protein>
    <submittedName>
        <fullName evidence="7">ABC transporter ATP-binding protein</fullName>
    </submittedName>
</protein>
<gene>
    <name evidence="7" type="ORF">E6H00_00700</name>
</gene>
<reference evidence="7 8" key="1">
    <citation type="journal article" date="2019" name="Nat. Microbiol.">
        <title>Mediterranean grassland soil C-N compound turnover is dependent on rainfall and depth, and is mediated by genomically divergent microorganisms.</title>
        <authorList>
            <person name="Diamond S."/>
            <person name="Andeer P.F."/>
            <person name="Li Z."/>
            <person name="Crits-Christoph A."/>
            <person name="Burstein D."/>
            <person name="Anantharaman K."/>
            <person name="Lane K.R."/>
            <person name="Thomas B.C."/>
            <person name="Pan C."/>
            <person name="Northen T.R."/>
            <person name="Banfield J.F."/>
        </authorList>
    </citation>
    <scope>NUCLEOTIDE SEQUENCE [LARGE SCALE GENOMIC DNA]</scope>
    <source>
        <strain evidence="7">NP_3</strain>
    </source>
</reference>
<dbReference type="PANTHER" id="PTHR43820">
    <property type="entry name" value="HIGH-AFFINITY BRANCHED-CHAIN AMINO ACID TRANSPORT ATP-BINDING PROTEIN LIVF"/>
    <property type="match status" value="1"/>
</dbReference>
<dbReference type="CDD" id="cd03224">
    <property type="entry name" value="ABC_TM1139_LivF_branched"/>
    <property type="match status" value="1"/>
</dbReference>
<evidence type="ECO:0000313" key="7">
    <source>
        <dbReference type="EMBL" id="TMI93835.1"/>
    </source>
</evidence>
<comment type="similarity">
    <text evidence="1">Belongs to the ABC transporter superfamily.</text>
</comment>
<dbReference type="PROSITE" id="PS00211">
    <property type="entry name" value="ABC_TRANSPORTER_1"/>
    <property type="match status" value="1"/>
</dbReference>
<evidence type="ECO:0000256" key="1">
    <source>
        <dbReference type="ARBA" id="ARBA00005417"/>
    </source>
</evidence>